<evidence type="ECO:0000256" key="1">
    <source>
        <dbReference type="SAM" id="Coils"/>
    </source>
</evidence>
<organism evidence="2 3">
    <name type="scientific">Noviherbaspirillum pedocola</name>
    <dbReference type="NCBI Taxonomy" id="2801341"/>
    <lineage>
        <taxon>Bacteria</taxon>
        <taxon>Pseudomonadati</taxon>
        <taxon>Pseudomonadota</taxon>
        <taxon>Betaproteobacteria</taxon>
        <taxon>Burkholderiales</taxon>
        <taxon>Oxalobacteraceae</taxon>
        <taxon>Noviherbaspirillum</taxon>
    </lineage>
</organism>
<evidence type="ECO:0000313" key="2">
    <source>
        <dbReference type="EMBL" id="MBK4735700.1"/>
    </source>
</evidence>
<comment type="caution">
    <text evidence="2">The sequence shown here is derived from an EMBL/GenBank/DDBJ whole genome shotgun (WGS) entry which is preliminary data.</text>
</comment>
<proteinExistence type="predicted"/>
<dbReference type="Gene3D" id="1.10.287.1700">
    <property type="match status" value="1"/>
</dbReference>
<keyword evidence="3" id="KW-1185">Reference proteome</keyword>
<evidence type="ECO:0008006" key="4">
    <source>
        <dbReference type="Google" id="ProtNLM"/>
    </source>
</evidence>
<dbReference type="Proteomes" id="UP000622890">
    <property type="component" value="Unassembled WGS sequence"/>
</dbReference>
<dbReference type="InterPro" id="IPR053716">
    <property type="entry name" value="Flag_assembly_chemotaxis_eff"/>
</dbReference>
<dbReference type="RefSeq" id="WP_200592475.1">
    <property type="nucleotide sequence ID" value="NZ_JAEPBG010000005.1"/>
</dbReference>
<keyword evidence="1" id="KW-0175">Coiled coil</keyword>
<reference evidence="2" key="1">
    <citation type="submission" date="2021-01" db="EMBL/GenBank/DDBJ databases">
        <title>Genome sequence of strain Noviherbaspirillum sp. DKR-6.</title>
        <authorList>
            <person name="Chaudhary D.K."/>
        </authorList>
    </citation>
    <scope>NUCLEOTIDE SEQUENCE</scope>
    <source>
        <strain evidence="2">DKR-6</strain>
    </source>
</reference>
<feature type="coiled-coil region" evidence="1">
    <location>
        <begin position="20"/>
        <end position="61"/>
    </location>
</feature>
<name>A0A934W6Y2_9BURK</name>
<evidence type="ECO:0000313" key="3">
    <source>
        <dbReference type="Proteomes" id="UP000622890"/>
    </source>
</evidence>
<accession>A0A934W6Y2</accession>
<dbReference type="AlphaFoldDB" id="A0A934W6Y2"/>
<gene>
    <name evidence="2" type="ORF">JJB74_13840</name>
</gene>
<dbReference type="EMBL" id="JAEPBG010000005">
    <property type="protein sequence ID" value="MBK4735700.1"/>
    <property type="molecule type" value="Genomic_DNA"/>
</dbReference>
<sequence length="156" mass="18127">MSFHYRYPLQSLKTLRSRELETAQAALQLALAEVDVTQRQLASAEETMREVEALLRELQRDGILDLDRHRRTRDFLYRTGAQAQTLREELNALIDKRIGCSEAVQCSKTALRSLEKHETRLSARAFIEYTRCDQRASDDGWLTVAMRRKRETEGRA</sequence>
<protein>
    <recommendedName>
        <fullName evidence="4">Flagellar FliJ protein</fullName>
    </recommendedName>
</protein>